<evidence type="ECO:0000256" key="1">
    <source>
        <dbReference type="SAM" id="Coils"/>
    </source>
</evidence>
<keyword evidence="1" id="KW-0175">Coiled coil</keyword>
<dbReference type="GeneID" id="71513478"/>
<proteinExistence type="predicted"/>
<dbReference type="KEGG" id="vhl:BME96_03640"/>
<gene>
    <name evidence="2" type="ORF">BME96_03640</name>
    <name evidence="3" type="ORF">IC602_03155</name>
</gene>
<keyword evidence="5" id="KW-1185">Reference proteome</keyword>
<evidence type="ECO:0000313" key="2">
    <source>
        <dbReference type="EMBL" id="APC47315.1"/>
    </source>
</evidence>
<dbReference type="Proteomes" id="UP000621631">
    <property type="component" value="Unassembled WGS sequence"/>
</dbReference>
<protein>
    <submittedName>
        <fullName evidence="3">YwqI/YxiC family protein</fullName>
    </submittedName>
</protein>
<dbReference type="RefSeq" id="WP_019377040.1">
    <property type="nucleotide sequence ID" value="NZ_CP017962.1"/>
</dbReference>
<dbReference type="InterPro" id="IPR046318">
    <property type="entry name" value="DUF5344"/>
</dbReference>
<name>A0AAC9J027_VIRHA</name>
<dbReference type="EMBL" id="CP017962">
    <property type="protein sequence ID" value="APC47315.1"/>
    <property type="molecule type" value="Genomic_DNA"/>
</dbReference>
<dbReference type="AlphaFoldDB" id="A0AAC9J027"/>
<evidence type="ECO:0000313" key="3">
    <source>
        <dbReference type="EMBL" id="MBD1221594.1"/>
    </source>
</evidence>
<dbReference type="Pfam" id="PF17279">
    <property type="entry name" value="DUF5344"/>
    <property type="match status" value="1"/>
</dbReference>
<dbReference type="EMBL" id="JACWEZ010000002">
    <property type="protein sequence ID" value="MBD1221594.1"/>
    <property type="molecule type" value="Genomic_DNA"/>
</dbReference>
<accession>A0AAC9J027</accession>
<sequence>MKAHIETTGGGASEIRLEIESVLSEIDDAKEALQEVKLTGASEDVYGKNKLNYTDQWLEREKNLEELLKQYMQVVEKNLADTVANVKTLKEQDEAIKRT</sequence>
<feature type="coiled-coil region" evidence="1">
    <location>
        <begin position="12"/>
        <end position="39"/>
    </location>
</feature>
<evidence type="ECO:0000313" key="5">
    <source>
        <dbReference type="Proteomes" id="UP000621631"/>
    </source>
</evidence>
<reference evidence="2 4" key="1">
    <citation type="submission" date="2016-11" db="EMBL/GenBank/DDBJ databases">
        <title>Complete genome sequencing of Virgibacillus halodenitrificans PDB-F2.</title>
        <authorList>
            <person name="Sun Z."/>
            <person name="Zhou Y."/>
            <person name="Li H."/>
        </authorList>
    </citation>
    <scope>NUCLEOTIDE SEQUENCE [LARGE SCALE GENOMIC DNA]</scope>
    <source>
        <strain evidence="2 4">PDB-F2</strain>
    </source>
</reference>
<evidence type="ECO:0000313" key="4">
    <source>
        <dbReference type="Proteomes" id="UP000182945"/>
    </source>
</evidence>
<organism evidence="2 4">
    <name type="scientific">Virgibacillus halodenitrificans</name>
    <name type="common">Bacillus halodenitrificans</name>
    <dbReference type="NCBI Taxonomy" id="1482"/>
    <lineage>
        <taxon>Bacteria</taxon>
        <taxon>Bacillati</taxon>
        <taxon>Bacillota</taxon>
        <taxon>Bacilli</taxon>
        <taxon>Bacillales</taxon>
        <taxon>Bacillaceae</taxon>
        <taxon>Virgibacillus</taxon>
    </lineage>
</organism>
<dbReference type="Proteomes" id="UP000182945">
    <property type="component" value="Chromosome"/>
</dbReference>
<reference evidence="3 5" key="2">
    <citation type="submission" date="2020-09" db="EMBL/GenBank/DDBJ databases">
        <title>Draft Genome Sequences of Oil-Oxidizing Bacteria Halomonas titanicae, Marinobacter lutaoensis, and Virgibacillus halodenitrificans Isolated from Highly Saline Environments.</title>
        <authorList>
            <person name="Grouzdev D.S."/>
            <person name="Sokolova D.S."/>
            <person name="Semenova E.M."/>
            <person name="Borzenkov I.A."/>
            <person name="Bidzhieva S.K."/>
            <person name="Poltaraus A.B."/>
            <person name="Nazina T.N."/>
        </authorList>
    </citation>
    <scope>NUCLEOTIDE SEQUENCE [LARGE SCALE GENOMIC DNA]</scope>
    <source>
        <strain evidence="3 5">VKM B-3472D</strain>
    </source>
</reference>